<keyword evidence="1" id="KW-0472">Membrane</keyword>
<feature type="transmembrane region" description="Helical" evidence="1">
    <location>
        <begin position="108"/>
        <end position="132"/>
    </location>
</feature>
<keyword evidence="1" id="KW-1133">Transmembrane helix</keyword>
<reference evidence="2 3" key="1">
    <citation type="submission" date="2019-04" db="EMBL/GenBank/DDBJ databases">
        <title>Pedobacter sp. RP-3-22 sp. nov., isolated from Arctic soil.</title>
        <authorList>
            <person name="Dahal R.H."/>
            <person name="Kim D.-U."/>
        </authorList>
    </citation>
    <scope>NUCLEOTIDE SEQUENCE [LARGE SCALE GENOMIC DNA]</scope>
    <source>
        <strain evidence="2 3">RP-3-22</strain>
    </source>
</reference>
<sequence>MKKTLWILLAALSIVVGLYPGLYFMEKRFGLLKIKPSELVSDFVWHSAFYIHITLGGLALLIGWIQFNQKIRNKYITLHKQIGKIYVIAVLLSAITGFYIAFYAMGGIVAALGFISLSIIWFYTTLMAYLSIKKGNLLQHQKMMIYSYASCFAAVTLRLWIPILSTLFGNFETAYIVVAWWCWIPNLTVAYFLTKKLAKPSF</sequence>
<keyword evidence="1" id="KW-0812">Transmembrane</keyword>
<comment type="caution">
    <text evidence="2">The sequence shown here is derived from an EMBL/GenBank/DDBJ whole genome shotgun (WGS) entry which is preliminary data.</text>
</comment>
<feature type="transmembrane region" description="Helical" evidence="1">
    <location>
        <begin position="44"/>
        <end position="65"/>
    </location>
</feature>
<proteinExistence type="predicted"/>
<dbReference type="AlphaFoldDB" id="A0A4U1CWX1"/>
<dbReference type="Proteomes" id="UP000309488">
    <property type="component" value="Unassembled WGS sequence"/>
</dbReference>
<evidence type="ECO:0000256" key="1">
    <source>
        <dbReference type="SAM" id="Phobius"/>
    </source>
</evidence>
<evidence type="ECO:0000313" key="3">
    <source>
        <dbReference type="Proteomes" id="UP000309488"/>
    </source>
</evidence>
<name>A0A4U1CWX1_9SPHI</name>
<feature type="transmembrane region" description="Helical" evidence="1">
    <location>
        <begin position="173"/>
        <end position="193"/>
    </location>
</feature>
<organism evidence="2 3">
    <name type="scientific">Pedobacter polaris</name>
    <dbReference type="NCBI Taxonomy" id="2571273"/>
    <lineage>
        <taxon>Bacteria</taxon>
        <taxon>Pseudomonadati</taxon>
        <taxon>Bacteroidota</taxon>
        <taxon>Sphingobacteriia</taxon>
        <taxon>Sphingobacteriales</taxon>
        <taxon>Sphingobacteriaceae</taxon>
        <taxon>Pedobacter</taxon>
    </lineage>
</organism>
<evidence type="ECO:0000313" key="2">
    <source>
        <dbReference type="EMBL" id="TKC12790.1"/>
    </source>
</evidence>
<dbReference type="RefSeq" id="WP_136838914.1">
    <property type="nucleotide sequence ID" value="NZ_SWBR01000001.1"/>
</dbReference>
<dbReference type="EMBL" id="SWBR01000001">
    <property type="protein sequence ID" value="TKC12790.1"/>
    <property type="molecule type" value="Genomic_DNA"/>
</dbReference>
<gene>
    <name evidence="2" type="ORF">FA048_04005</name>
</gene>
<dbReference type="Pfam" id="PF10067">
    <property type="entry name" value="DUF2306"/>
    <property type="match status" value="1"/>
</dbReference>
<dbReference type="InterPro" id="IPR018750">
    <property type="entry name" value="DUF2306_membrane"/>
</dbReference>
<dbReference type="OrthoDB" id="6385003at2"/>
<feature type="transmembrane region" description="Helical" evidence="1">
    <location>
        <begin position="144"/>
        <end position="161"/>
    </location>
</feature>
<keyword evidence="3" id="KW-1185">Reference proteome</keyword>
<feature type="transmembrane region" description="Helical" evidence="1">
    <location>
        <begin position="85"/>
        <end position="102"/>
    </location>
</feature>
<accession>A0A4U1CWX1</accession>
<protein>
    <submittedName>
        <fullName evidence="2">DUF2306 domain-containing protein</fullName>
    </submittedName>
</protein>